<feature type="region of interest" description="Disordered" evidence="1">
    <location>
        <begin position="80"/>
        <end position="113"/>
    </location>
</feature>
<reference evidence="2" key="1">
    <citation type="journal article" date="2009" name="Rice">
        <title>De Novo Next Generation Sequencing of Plant Genomes.</title>
        <authorList>
            <person name="Rounsley S."/>
            <person name="Marri P.R."/>
            <person name="Yu Y."/>
            <person name="He R."/>
            <person name="Sisneros N."/>
            <person name="Goicoechea J.L."/>
            <person name="Lee S.J."/>
            <person name="Angelova A."/>
            <person name="Kudrna D."/>
            <person name="Luo M."/>
            <person name="Affourtit J."/>
            <person name="Desany B."/>
            <person name="Knight J."/>
            <person name="Niazi F."/>
            <person name="Egholm M."/>
            <person name="Wing R.A."/>
        </authorList>
    </citation>
    <scope>NUCLEOTIDE SEQUENCE [LARGE SCALE GENOMIC DNA]</scope>
    <source>
        <strain evidence="2">cv. IRGC 105608</strain>
    </source>
</reference>
<evidence type="ECO:0000313" key="2">
    <source>
        <dbReference type="EnsemblPlants" id="OBART09G01000.1"/>
    </source>
</evidence>
<dbReference type="PaxDb" id="65489-OBART09G01000.1"/>
<dbReference type="HOGENOM" id="CLU_1838201_0_0_1"/>
<organism evidence="2">
    <name type="scientific">Oryza barthii</name>
    <dbReference type="NCBI Taxonomy" id="65489"/>
    <lineage>
        <taxon>Eukaryota</taxon>
        <taxon>Viridiplantae</taxon>
        <taxon>Streptophyta</taxon>
        <taxon>Embryophyta</taxon>
        <taxon>Tracheophyta</taxon>
        <taxon>Spermatophyta</taxon>
        <taxon>Magnoliopsida</taxon>
        <taxon>Liliopsida</taxon>
        <taxon>Poales</taxon>
        <taxon>Poaceae</taxon>
        <taxon>BOP clade</taxon>
        <taxon>Oryzoideae</taxon>
        <taxon>Oryzeae</taxon>
        <taxon>Oryzinae</taxon>
        <taxon>Oryza</taxon>
    </lineage>
</organism>
<proteinExistence type="predicted"/>
<sequence length="140" mass="15067">MGAVAAEEVVVVRAPPPSSGKRRSTTARCCWCNAPAIVARARGGFQVFAFLDGAVGESGEERDAKTEALVEVLAAVRMSGKKQGLEREGMGRRQQRGEGREGEEEEEEEKVAESDILSVIWARGYPLRRAKATPSPRGAP</sequence>
<evidence type="ECO:0000256" key="1">
    <source>
        <dbReference type="SAM" id="MobiDB-lite"/>
    </source>
</evidence>
<dbReference type="EnsemblPlants" id="OBART09G01000.1">
    <property type="protein sequence ID" value="OBART09G01000.1"/>
    <property type="gene ID" value="OBART09G01000"/>
</dbReference>
<dbReference type="AlphaFoldDB" id="A0A0D3H3Q1"/>
<accession>A0A0D3H3Q1</accession>
<dbReference type="Proteomes" id="UP000026960">
    <property type="component" value="Chromosome 9"/>
</dbReference>
<feature type="compositionally biased region" description="Basic and acidic residues" evidence="1">
    <location>
        <begin position="83"/>
        <end position="100"/>
    </location>
</feature>
<protein>
    <submittedName>
        <fullName evidence="2">Uncharacterized protein</fullName>
    </submittedName>
</protein>
<reference evidence="2" key="2">
    <citation type="submission" date="2015-03" db="UniProtKB">
        <authorList>
            <consortium name="EnsemblPlants"/>
        </authorList>
    </citation>
    <scope>IDENTIFICATION</scope>
</reference>
<feature type="compositionally biased region" description="Acidic residues" evidence="1">
    <location>
        <begin position="101"/>
        <end position="110"/>
    </location>
</feature>
<evidence type="ECO:0000313" key="3">
    <source>
        <dbReference type="Proteomes" id="UP000026960"/>
    </source>
</evidence>
<name>A0A0D3H3Q1_9ORYZ</name>
<keyword evidence="3" id="KW-1185">Reference proteome</keyword>
<dbReference type="Gramene" id="OBART09G01000.1">
    <property type="protein sequence ID" value="OBART09G01000.1"/>
    <property type="gene ID" value="OBART09G01000"/>
</dbReference>
<dbReference type="STRING" id="65489.A0A0D3H3Q1"/>